<sequence>MTGGPVVCVLDTGPLSHFAKAQWLGVLKAVLKEHRVVIPDVVAVELRNGSAQHHQLRSVLEADWVETVSLESPTELLAFAEYERRLVGSDGRNIGECGVLALAETLPNAVAVVDDRVAVKAARDRSVVVRRTLNLLCDAIRSGLLTVPLVSAVADDLLKGQYRLPFQPGEFAEWCAREEIFAQ</sequence>
<dbReference type="PANTHER" id="PTHR39550">
    <property type="entry name" value="SLL0658 PROTEIN"/>
    <property type="match status" value="1"/>
</dbReference>
<dbReference type="Proteomes" id="UP001501147">
    <property type="component" value="Unassembled WGS sequence"/>
</dbReference>
<organism evidence="1 2">
    <name type="scientific">Streptomyces sanyensis</name>
    <dbReference type="NCBI Taxonomy" id="568869"/>
    <lineage>
        <taxon>Bacteria</taxon>
        <taxon>Bacillati</taxon>
        <taxon>Actinomycetota</taxon>
        <taxon>Actinomycetes</taxon>
        <taxon>Kitasatosporales</taxon>
        <taxon>Streptomycetaceae</taxon>
        <taxon>Streptomyces</taxon>
    </lineage>
</organism>
<evidence type="ECO:0000313" key="1">
    <source>
        <dbReference type="EMBL" id="GAA4766318.1"/>
    </source>
</evidence>
<dbReference type="EMBL" id="BAABJV010000002">
    <property type="protein sequence ID" value="GAA4766318.1"/>
    <property type="molecule type" value="Genomic_DNA"/>
</dbReference>
<evidence type="ECO:0008006" key="3">
    <source>
        <dbReference type="Google" id="ProtNLM"/>
    </source>
</evidence>
<gene>
    <name evidence="1" type="ORF">GCM10023329_10610</name>
</gene>
<proteinExistence type="predicted"/>
<keyword evidence="2" id="KW-1185">Reference proteome</keyword>
<evidence type="ECO:0000313" key="2">
    <source>
        <dbReference type="Proteomes" id="UP001501147"/>
    </source>
</evidence>
<dbReference type="PANTHER" id="PTHR39550:SF1">
    <property type="entry name" value="SLL0658 PROTEIN"/>
    <property type="match status" value="1"/>
</dbReference>
<name>A0ABP8ZV91_9ACTN</name>
<comment type="caution">
    <text evidence="1">The sequence shown here is derived from an EMBL/GenBank/DDBJ whole genome shotgun (WGS) entry which is preliminary data.</text>
</comment>
<reference evidence="2" key="1">
    <citation type="journal article" date="2019" name="Int. J. Syst. Evol. Microbiol.">
        <title>The Global Catalogue of Microorganisms (GCM) 10K type strain sequencing project: providing services to taxonomists for standard genome sequencing and annotation.</title>
        <authorList>
            <consortium name="The Broad Institute Genomics Platform"/>
            <consortium name="The Broad Institute Genome Sequencing Center for Infectious Disease"/>
            <person name="Wu L."/>
            <person name="Ma J."/>
        </authorList>
    </citation>
    <scope>NUCLEOTIDE SEQUENCE [LARGE SCALE GENOMIC DNA]</scope>
    <source>
        <strain evidence="2">JCM 18324</strain>
    </source>
</reference>
<dbReference type="Pfam" id="PF11848">
    <property type="entry name" value="DUF3368"/>
    <property type="match status" value="1"/>
</dbReference>
<dbReference type="InterPro" id="IPR021799">
    <property type="entry name" value="PIN-like_prokaryotic"/>
</dbReference>
<protein>
    <recommendedName>
        <fullName evidence="3">Nucleic acid-binding protein</fullName>
    </recommendedName>
</protein>
<accession>A0ABP8ZV91</accession>